<evidence type="ECO:0000256" key="3">
    <source>
        <dbReference type="ARBA" id="ARBA00022989"/>
    </source>
</evidence>
<feature type="transmembrane region" description="Helical" evidence="5">
    <location>
        <begin position="419"/>
        <end position="442"/>
    </location>
</feature>
<feature type="transmembrane region" description="Helical" evidence="5">
    <location>
        <begin position="205"/>
        <end position="226"/>
    </location>
</feature>
<dbReference type="Gene3D" id="1.20.1250.20">
    <property type="entry name" value="MFS general substrate transporter like domains"/>
    <property type="match status" value="2"/>
</dbReference>
<evidence type="ECO:0000256" key="4">
    <source>
        <dbReference type="ARBA" id="ARBA00023136"/>
    </source>
</evidence>
<feature type="transmembrane region" description="Helical" evidence="5">
    <location>
        <begin position="448"/>
        <end position="468"/>
    </location>
</feature>
<evidence type="ECO:0000313" key="7">
    <source>
        <dbReference type="EMBL" id="KAI1877412.1"/>
    </source>
</evidence>
<evidence type="ECO:0000256" key="1">
    <source>
        <dbReference type="ARBA" id="ARBA00004141"/>
    </source>
</evidence>
<feature type="transmembrane region" description="Helical" evidence="5">
    <location>
        <begin position="294"/>
        <end position="318"/>
    </location>
</feature>
<dbReference type="PROSITE" id="PS50850">
    <property type="entry name" value="MFS"/>
    <property type="match status" value="1"/>
</dbReference>
<evidence type="ECO:0000259" key="6">
    <source>
        <dbReference type="PROSITE" id="PS50850"/>
    </source>
</evidence>
<feature type="domain" description="Major facilitator superfamily (MFS) profile" evidence="6">
    <location>
        <begin position="86"/>
        <end position="474"/>
    </location>
</feature>
<feature type="transmembrane region" description="Helical" evidence="5">
    <location>
        <begin position="117"/>
        <end position="140"/>
    </location>
</feature>
<keyword evidence="4 5" id="KW-0472">Membrane</keyword>
<name>A0A9Q0AP93_9PEZI</name>
<protein>
    <recommendedName>
        <fullName evidence="6">Major facilitator superfamily (MFS) profile domain-containing protein</fullName>
    </recommendedName>
</protein>
<dbReference type="InterPro" id="IPR011701">
    <property type="entry name" value="MFS"/>
</dbReference>
<dbReference type="FunFam" id="1.20.1250.20:FF:000286">
    <property type="entry name" value="MFS efflux transporter"/>
    <property type="match status" value="1"/>
</dbReference>
<dbReference type="InterPro" id="IPR036259">
    <property type="entry name" value="MFS_trans_sf"/>
</dbReference>
<sequence length="476" mass="50577">MEAVMLNSLVRVESHHSKLPNPPERVVSRNYPAVPQDDPIELAGLSRLPDRATPDLEMSRPTTPAADGDAVEVLPSIFSPQKNKFRLAACCCMNFLGGLNDSAAGALIPYMETHYDIGYGVVSLIFVGVALGFITAAPCIAGLEARLGRARLFGLSMLLFIAGYVPIVCTAPIPVVVTSFFLVGFGFAITVAVANVFLANLKEAATALGAVHGSYGIGGTIGPLIATSMASTGHIVWSRYYLITMGIAVFNLVFATWSFWNYEQESHSEAAPVDNGQPGTRQRKAMLSTFRNRVVLIGAVFIFAYQGAEVSISGWVISFLISARNGDPSQVGYVTSGFWGGITLGRFFLSPLGSKIGEKRFVYGVVVGSGIFELLVWLVPNIVGNAVAVAIIGLLLGPVWPAAAVVFTRNLPRKDQSSGLALISAFGSSGGAVAPFTTGILAQVVGTFVLHPIVIGLCALMVLCWYCIPTPRKRTE</sequence>
<feature type="transmembrane region" description="Helical" evidence="5">
    <location>
        <begin position="238"/>
        <end position="260"/>
    </location>
</feature>
<dbReference type="FunFam" id="1.20.1250.20:FF:000308">
    <property type="entry name" value="MFS efflux transporter"/>
    <property type="match status" value="1"/>
</dbReference>
<dbReference type="Pfam" id="PF07690">
    <property type="entry name" value="MFS_1"/>
    <property type="match status" value="1"/>
</dbReference>
<keyword evidence="2 5" id="KW-0812">Transmembrane</keyword>
<keyword evidence="3 5" id="KW-1133">Transmembrane helix</keyword>
<gene>
    <name evidence="7" type="ORF">JX265_003420</name>
</gene>
<evidence type="ECO:0000256" key="2">
    <source>
        <dbReference type="ARBA" id="ARBA00022692"/>
    </source>
</evidence>
<dbReference type="InterPro" id="IPR020846">
    <property type="entry name" value="MFS_dom"/>
</dbReference>
<dbReference type="PANTHER" id="PTHR23514:SF6">
    <property type="entry name" value="MAJOR FACILITATOR SUPERFAMILY (MFS) PROFILE DOMAIN-CONTAINING PROTEIN"/>
    <property type="match status" value="1"/>
</dbReference>
<evidence type="ECO:0000256" key="5">
    <source>
        <dbReference type="SAM" id="Phobius"/>
    </source>
</evidence>
<organism evidence="7 8">
    <name type="scientific">Neoarthrinium moseri</name>
    <dbReference type="NCBI Taxonomy" id="1658444"/>
    <lineage>
        <taxon>Eukaryota</taxon>
        <taxon>Fungi</taxon>
        <taxon>Dikarya</taxon>
        <taxon>Ascomycota</taxon>
        <taxon>Pezizomycotina</taxon>
        <taxon>Sordariomycetes</taxon>
        <taxon>Xylariomycetidae</taxon>
        <taxon>Amphisphaeriales</taxon>
        <taxon>Apiosporaceae</taxon>
        <taxon>Neoarthrinium</taxon>
    </lineage>
</organism>
<feature type="transmembrane region" description="Helical" evidence="5">
    <location>
        <begin position="386"/>
        <end position="407"/>
    </location>
</feature>
<dbReference type="GO" id="GO:0022857">
    <property type="term" value="F:transmembrane transporter activity"/>
    <property type="evidence" value="ECO:0007669"/>
    <property type="project" value="InterPro"/>
</dbReference>
<feature type="transmembrane region" description="Helical" evidence="5">
    <location>
        <begin position="179"/>
        <end position="198"/>
    </location>
</feature>
<dbReference type="InterPro" id="IPR051788">
    <property type="entry name" value="MFS_Transporter"/>
</dbReference>
<keyword evidence="8" id="KW-1185">Reference proteome</keyword>
<feature type="transmembrane region" description="Helical" evidence="5">
    <location>
        <begin position="361"/>
        <end position="380"/>
    </location>
</feature>
<evidence type="ECO:0000313" key="8">
    <source>
        <dbReference type="Proteomes" id="UP000829685"/>
    </source>
</evidence>
<comment type="subcellular location">
    <subcellularLocation>
        <location evidence="1">Membrane</location>
        <topology evidence="1">Multi-pass membrane protein</topology>
    </subcellularLocation>
</comment>
<dbReference type="EMBL" id="JAFIMR010000006">
    <property type="protein sequence ID" value="KAI1877412.1"/>
    <property type="molecule type" value="Genomic_DNA"/>
</dbReference>
<comment type="caution">
    <text evidence="7">The sequence shown here is derived from an EMBL/GenBank/DDBJ whole genome shotgun (WGS) entry which is preliminary data.</text>
</comment>
<feature type="transmembrane region" description="Helical" evidence="5">
    <location>
        <begin position="330"/>
        <end position="349"/>
    </location>
</feature>
<reference evidence="7" key="1">
    <citation type="submission" date="2021-03" db="EMBL/GenBank/DDBJ databases">
        <title>Revisited historic fungal species revealed as producer of novel bioactive compounds through whole genome sequencing and comparative genomics.</title>
        <authorList>
            <person name="Vignolle G.A."/>
            <person name="Hochenegger N."/>
            <person name="Mach R.L."/>
            <person name="Mach-Aigner A.R."/>
            <person name="Javad Rahimi M."/>
            <person name="Salim K.A."/>
            <person name="Chan C.M."/>
            <person name="Lim L.B.L."/>
            <person name="Cai F."/>
            <person name="Druzhinina I.S."/>
            <person name="U'Ren J.M."/>
            <person name="Derntl C."/>
        </authorList>
    </citation>
    <scope>NUCLEOTIDE SEQUENCE</scope>
    <source>
        <strain evidence="7">TUCIM 5799</strain>
    </source>
</reference>
<dbReference type="Proteomes" id="UP000829685">
    <property type="component" value="Unassembled WGS sequence"/>
</dbReference>
<dbReference type="AlphaFoldDB" id="A0A9Q0AP93"/>
<dbReference type="PANTHER" id="PTHR23514">
    <property type="entry name" value="BYPASS OF STOP CODON PROTEIN 6"/>
    <property type="match status" value="1"/>
</dbReference>
<accession>A0A9Q0AP93</accession>
<dbReference type="GO" id="GO:0016020">
    <property type="term" value="C:membrane"/>
    <property type="evidence" value="ECO:0007669"/>
    <property type="project" value="UniProtKB-SubCell"/>
</dbReference>
<proteinExistence type="predicted"/>
<feature type="transmembrane region" description="Helical" evidence="5">
    <location>
        <begin position="152"/>
        <end position="173"/>
    </location>
</feature>
<dbReference type="SUPFAM" id="SSF103473">
    <property type="entry name" value="MFS general substrate transporter"/>
    <property type="match status" value="1"/>
</dbReference>